<proteinExistence type="inferred from homology"/>
<dbReference type="Pfam" id="PF00177">
    <property type="entry name" value="Ribosomal_S7"/>
    <property type="match status" value="1"/>
</dbReference>
<dbReference type="AlphaFoldDB" id="A0A8E0VLW1"/>
<dbReference type="GO" id="GO:0005840">
    <property type="term" value="C:ribosome"/>
    <property type="evidence" value="ECO:0007669"/>
    <property type="project" value="UniProtKB-KW"/>
</dbReference>
<dbReference type="PIRSF" id="PIRSF002122">
    <property type="entry name" value="RPS7p_RPS7a_RPS5e_RPS7o"/>
    <property type="match status" value="1"/>
</dbReference>
<dbReference type="InterPro" id="IPR000235">
    <property type="entry name" value="Ribosomal_uS7"/>
</dbReference>
<dbReference type="GO" id="GO:0006412">
    <property type="term" value="P:translation"/>
    <property type="evidence" value="ECO:0007669"/>
    <property type="project" value="InterPro"/>
</dbReference>
<evidence type="ECO:0000313" key="5">
    <source>
        <dbReference type="EMBL" id="KAA0193184.1"/>
    </source>
</evidence>
<feature type="domain" description="Small ribosomal subunit protein uS7" evidence="4">
    <location>
        <begin position="53"/>
        <end position="205"/>
    </location>
</feature>
<dbReference type="InterPro" id="IPR036823">
    <property type="entry name" value="Ribosomal_uS7_dom_sf"/>
</dbReference>
<keyword evidence="3" id="KW-0687">Ribonucleoprotein</keyword>
<dbReference type="EMBL" id="LUCM01005202">
    <property type="protein sequence ID" value="KAA0193184.1"/>
    <property type="molecule type" value="Genomic_DNA"/>
</dbReference>
<evidence type="ECO:0000256" key="2">
    <source>
        <dbReference type="ARBA" id="ARBA00022980"/>
    </source>
</evidence>
<dbReference type="SUPFAM" id="SSF47973">
    <property type="entry name" value="Ribosomal protein S7"/>
    <property type="match status" value="1"/>
</dbReference>
<comment type="caution">
    <text evidence="5">The sequence shown here is derived from an EMBL/GenBank/DDBJ whole genome shotgun (WGS) entry which is preliminary data.</text>
</comment>
<evidence type="ECO:0000259" key="4">
    <source>
        <dbReference type="Pfam" id="PF00177"/>
    </source>
</evidence>
<comment type="similarity">
    <text evidence="1">Belongs to the universal ribosomal protein uS7 family.</text>
</comment>
<organism evidence="5 6">
    <name type="scientific">Fasciolopsis buskii</name>
    <dbReference type="NCBI Taxonomy" id="27845"/>
    <lineage>
        <taxon>Eukaryota</taxon>
        <taxon>Metazoa</taxon>
        <taxon>Spiralia</taxon>
        <taxon>Lophotrochozoa</taxon>
        <taxon>Platyhelminthes</taxon>
        <taxon>Trematoda</taxon>
        <taxon>Digenea</taxon>
        <taxon>Plagiorchiida</taxon>
        <taxon>Echinostomata</taxon>
        <taxon>Echinostomatoidea</taxon>
        <taxon>Fasciolidae</taxon>
        <taxon>Fasciolopsis</taxon>
    </lineage>
</organism>
<reference evidence="5" key="1">
    <citation type="submission" date="2019-05" db="EMBL/GenBank/DDBJ databases">
        <title>Annotation for the trematode Fasciolopsis buski.</title>
        <authorList>
            <person name="Choi Y.-J."/>
        </authorList>
    </citation>
    <scope>NUCLEOTIDE SEQUENCE</scope>
    <source>
        <strain evidence="5">HT</strain>
        <tissue evidence="5">Whole worm</tissue>
    </source>
</reference>
<evidence type="ECO:0000313" key="6">
    <source>
        <dbReference type="Proteomes" id="UP000728185"/>
    </source>
</evidence>
<name>A0A8E0VLW1_9TREM</name>
<keyword evidence="2 5" id="KW-0689">Ribosomal protein</keyword>
<keyword evidence="6" id="KW-1185">Reference proteome</keyword>
<dbReference type="GO" id="GO:1990904">
    <property type="term" value="C:ribonucleoprotein complex"/>
    <property type="evidence" value="ECO:0007669"/>
    <property type="project" value="UniProtKB-KW"/>
</dbReference>
<evidence type="ECO:0000256" key="3">
    <source>
        <dbReference type="ARBA" id="ARBA00023274"/>
    </source>
</evidence>
<dbReference type="Gene3D" id="1.10.455.10">
    <property type="entry name" value="Ribosomal protein S7 domain"/>
    <property type="match status" value="1"/>
</dbReference>
<sequence>MALKGSWFRSSQPARPKVYHYALKPKMLVQQENVEPTEQRLYKPVAPADKWEHTSSNYDSLVSRIIGMITERGERETAREMMRLTFREIKLIQLQKFNTATEEGRKDIVLSPIQIVRDAVMSCTPILVLHSIVRGGMLYKVPAPPRTDSVATHMAIKFLIDAARDKPKDTRIWISLARELIAASQNQGKAFRKKQELTKECEENRAYANYRTY</sequence>
<protein>
    <submittedName>
        <fullName evidence="5">28S ribosomal protein S7 mitochondrial</fullName>
    </submittedName>
</protein>
<dbReference type="OrthoDB" id="9972728at2759"/>
<dbReference type="InterPro" id="IPR023798">
    <property type="entry name" value="Ribosomal_uS7_dom"/>
</dbReference>
<dbReference type="PANTHER" id="PTHR11205">
    <property type="entry name" value="RIBOSOMAL PROTEIN S7"/>
    <property type="match status" value="1"/>
</dbReference>
<accession>A0A8E0VLW1</accession>
<gene>
    <name evidence="5" type="ORF">FBUS_02510</name>
</gene>
<dbReference type="Proteomes" id="UP000728185">
    <property type="component" value="Unassembled WGS sequence"/>
</dbReference>
<evidence type="ECO:0000256" key="1">
    <source>
        <dbReference type="ARBA" id="ARBA00007151"/>
    </source>
</evidence>